<comment type="pathway">
    <text evidence="2">Cofactor biosynthesis; thiamine diphosphate biosynthesis.</text>
</comment>
<evidence type="ECO:0000259" key="13">
    <source>
        <dbReference type="Pfam" id="PF09084"/>
    </source>
</evidence>
<evidence type="ECO:0000256" key="5">
    <source>
        <dbReference type="ARBA" id="ARBA00022679"/>
    </source>
</evidence>
<dbReference type="InterPro" id="IPR027939">
    <property type="entry name" value="NMT1/THI5"/>
</dbReference>
<keyword evidence="9" id="KW-0408">Iron</keyword>
<keyword evidence="7" id="KW-0663">Pyridoxal phosphate</keyword>
<name>A0AAE3EI14_9SPIR</name>
<organism evidence="14 15">
    <name type="scientific">Teretinema zuelzerae</name>
    <dbReference type="NCBI Taxonomy" id="156"/>
    <lineage>
        <taxon>Bacteria</taxon>
        <taxon>Pseudomonadati</taxon>
        <taxon>Spirochaetota</taxon>
        <taxon>Spirochaetia</taxon>
        <taxon>Spirochaetales</taxon>
        <taxon>Treponemataceae</taxon>
        <taxon>Teretinema</taxon>
    </lineage>
</organism>
<evidence type="ECO:0000256" key="9">
    <source>
        <dbReference type="ARBA" id="ARBA00023004"/>
    </source>
</evidence>
<dbReference type="InterPro" id="IPR015168">
    <property type="entry name" value="SsuA/THI5"/>
</dbReference>
<reference evidence="14" key="1">
    <citation type="submission" date="2021-08" db="EMBL/GenBank/DDBJ databases">
        <title>Comparative analyses of Brucepasteria parasyntrophica and Teretinema zuelzerae.</title>
        <authorList>
            <person name="Song Y."/>
            <person name="Brune A."/>
        </authorList>
    </citation>
    <scope>NUCLEOTIDE SEQUENCE</scope>
    <source>
        <strain evidence="14">DSM 1903</strain>
    </source>
</reference>
<evidence type="ECO:0000256" key="3">
    <source>
        <dbReference type="ARBA" id="ARBA00009406"/>
    </source>
</evidence>
<comment type="caution">
    <text evidence="14">The sequence shown here is derived from an EMBL/GenBank/DDBJ whole genome shotgun (WGS) entry which is preliminary data.</text>
</comment>
<dbReference type="GO" id="GO:0009228">
    <property type="term" value="P:thiamine biosynthetic process"/>
    <property type="evidence" value="ECO:0007669"/>
    <property type="project" value="UniProtKB-KW"/>
</dbReference>
<dbReference type="Pfam" id="PF09084">
    <property type="entry name" value="NMT1"/>
    <property type="match status" value="1"/>
</dbReference>
<comment type="subunit">
    <text evidence="4">Homodimer.</text>
</comment>
<evidence type="ECO:0000256" key="6">
    <source>
        <dbReference type="ARBA" id="ARBA00022723"/>
    </source>
</evidence>
<comment type="similarity">
    <text evidence="3">Belongs to the NMT1/THI5 family.</text>
</comment>
<accession>A0AAE3EI14</accession>
<dbReference type="EMBL" id="JAINWA010000001">
    <property type="protein sequence ID" value="MCD1653978.1"/>
    <property type="molecule type" value="Genomic_DNA"/>
</dbReference>
<dbReference type="SUPFAM" id="SSF53850">
    <property type="entry name" value="Periplasmic binding protein-like II"/>
    <property type="match status" value="1"/>
</dbReference>
<keyword evidence="12" id="KW-0732">Signal</keyword>
<protein>
    <recommendedName>
        <fullName evidence="10">Thiamine pyrimidine synthase</fullName>
    </recommendedName>
</protein>
<dbReference type="RefSeq" id="WP_230753679.1">
    <property type="nucleotide sequence ID" value="NZ_JAINWA010000001.1"/>
</dbReference>
<evidence type="ECO:0000256" key="10">
    <source>
        <dbReference type="ARBA" id="ARBA00033171"/>
    </source>
</evidence>
<dbReference type="GO" id="GO:0046872">
    <property type="term" value="F:metal ion binding"/>
    <property type="evidence" value="ECO:0007669"/>
    <property type="project" value="UniProtKB-KW"/>
</dbReference>
<feature type="chain" id="PRO_5042026132" description="Thiamine pyrimidine synthase" evidence="12">
    <location>
        <begin position="26"/>
        <end position="350"/>
    </location>
</feature>
<dbReference type="Gene3D" id="3.40.190.10">
    <property type="entry name" value="Periplasmic binding protein-like II"/>
    <property type="match status" value="2"/>
</dbReference>
<dbReference type="AlphaFoldDB" id="A0AAE3EI14"/>
<evidence type="ECO:0000256" key="1">
    <source>
        <dbReference type="ARBA" id="ARBA00003469"/>
    </source>
</evidence>
<dbReference type="PANTHER" id="PTHR31528:SF1">
    <property type="entry name" value="4-AMINO-5-HYDROXYMETHYL-2-METHYLPYRIMIDINE PHOSPHATE SYNTHASE THI11-RELATED"/>
    <property type="match status" value="1"/>
</dbReference>
<evidence type="ECO:0000256" key="4">
    <source>
        <dbReference type="ARBA" id="ARBA00011738"/>
    </source>
</evidence>
<evidence type="ECO:0000256" key="7">
    <source>
        <dbReference type="ARBA" id="ARBA00022898"/>
    </source>
</evidence>
<dbReference type="PANTHER" id="PTHR31528">
    <property type="entry name" value="4-AMINO-5-HYDROXYMETHYL-2-METHYLPYRIMIDINE PHOSPHATE SYNTHASE THI11-RELATED"/>
    <property type="match status" value="1"/>
</dbReference>
<keyword evidence="15" id="KW-1185">Reference proteome</keyword>
<evidence type="ECO:0000256" key="11">
    <source>
        <dbReference type="ARBA" id="ARBA00048179"/>
    </source>
</evidence>
<keyword evidence="6" id="KW-0479">Metal-binding</keyword>
<gene>
    <name evidence="14" type="ORF">K7J14_04605</name>
</gene>
<evidence type="ECO:0000313" key="14">
    <source>
        <dbReference type="EMBL" id="MCD1653978.1"/>
    </source>
</evidence>
<keyword evidence="5" id="KW-0808">Transferase</keyword>
<feature type="domain" description="SsuA/THI5-like" evidence="13">
    <location>
        <begin position="50"/>
        <end position="267"/>
    </location>
</feature>
<sequence length="350" mass="37886">MQALKRNRIVTTAVLAASMAASAWAGGTAEAAGAAKTDELTLHLKWLPQAQFMGYYVADAMGYYAEEGLKVTITPCDGTIPPEQGVSTGTADIGVTWVPTLLTYKAQGYDFVEVAQIYQKSGLLLIAKKTSGISSAKDITASTKVGNWGLGNEYEVKALLQKLGLPTGYTNQDFTMNGFHRGDIDLASAMTYNEYGLVINSYQGALGYGKDNVTVIDMNAEGVAMMEDCLFVSKEWLSDKKNEDKLVRFLRASLKGWKTACEDTDKAAEIVMKAGSSISLEHQKFMAAEVKKLVSPDAAPIGSFNQAKLAQTLDLTQRYAELGDSSAMKALKAMKLTDLYTDTYYQLAAK</sequence>
<proteinExistence type="inferred from homology"/>
<feature type="signal peptide" evidence="12">
    <location>
        <begin position="1"/>
        <end position="25"/>
    </location>
</feature>
<dbReference type="Proteomes" id="UP001198163">
    <property type="component" value="Unassembled WGS sequence"/>
</dbReference>
<evidence type="ECO:0000256" key="12">
    <source>
        <dbReference type="SAM" id="SignalP"/>
    </source>
</evidence>
<comment type="function">
    <text evidence="1">Responsible for the formation of the pyrimidine heterocycle in the thiamine biosynthesis pathway. Catalyzes the formation of hydroxymethylpyrimidine phosphate (HMP-P) from histidine and pyridoxal phosphate (PLP). The protein uses PLP and the active site histidine to form HMP-P, generating an inactive enzyme. The enzyme can only undergo a single turnover, which suggests it is a suicide enzyme.</text>
</comment>
<keyword evidence="8" id="KW-0784">Thiamine biosynthesis</keyword>
<comment type="catalytic activity">
    <reaction evidence="11">
        <text>N(6)-(pyridoxal phosphate)-L-lysyl-[4-amino-5-hydroxymethyl-2-methylpyrimidine phosphate synthase] + L-histidyl-[4-amino-5-hydroxymethyl-2-methylpyrimidine phosphate synthase] + 2 Fe(3+) + 4 H2O = L-lysyl-[4-amino-5-hydroxymethyl-2-methylpyrimidine phosphate synthase] + (2S)-2-amino-5-hydroxy-4-oxopentanoyl-[4-amino-5-hydroxymethyl-2-methylpyrimidine phosphate synthase] + 4-amino-2-methyl-5-(phosphooxymethyl)pyrimidine + 3-oxopropanoate + 2 Fe(2+) + 2 H(+)</text>
        <dbReference type="Rhea" id="RHEA:65756"/>
        <dbReference type="Rhea" id="RHEA-COMP:16892"/>
        <dbReference type="Rhea" id="RHEA-COMP:16893"/>
        <dbReference type="Rhea" id="RHEA-COMP:16894"/>
        <dbReference type="Rhea" id="RHEA-COMP:16895"/>
        <dbReference type="ChEBI" id="CHEBI:15377"/>
        <dbReference type="ChEBI" id="CHEBI:15378"/>
        <dbReference type="ChEBI" id="CHEBI:29033"/>
        <dbReference type="ChEBI" id="CHEBI:29034"/>
        <dbReference type="ChEBI" id="CHEBI:29969"/>
        <dbReference type="ChEBI" id="CHEBI:29979"/>
        <dbReference type="ChEBI" id="CHEBI:33190"/>
        <dbReference type="ChEBI" id="CHEBI:58354"/>
        <dbReference type="ChEBI" id="CHEBI:143915"/>
        <dbReference type="ChEBI" id="CHEBI:157692"/>
    </reaction>
    <physiologicalReaction direction="left-to-right" evidence="11">
        <dbReference type="Rhea" id="RHEA:65757"/>
    </physiologicalReaction>
</comment>
<evidence type="ECO:0000313" key="15">
    <source>
        <dbReference type="Proteomes" id="UP001198163"/>
    </source>
</evidence>
<evidence type="ECO:0000256" key="8">
    <source>
        <dbReference type="ARBA" id="ARBA00022977"/>
    </source>
</evidence>
<dbReference type="GO" id="GO:0016740">
    <property type="term" value="F:transferase activity"/>
    <property type="evidence" value="ECO:0007669"/>
    <property type="project" value="UniProtKB-KW"/>
</dbReference>
<evidence type="ECO:0000256" key="2">
    <source>
        <dbReference type="ARBA" id="ARBA00004948"/>
    </source>
</evidence>